<dbReference type="EMBL" id="JAVFKP010000001">
    <property type="protein sequence ID" value="MDQ4624890.1"/>
    <property type="molecule type" value="Genomic_DNA"/>
</dbReference>
<evidence type="ECO:0000313" key="1">
    <source>
        <dbReference type="EMBL" id="MDQ4624890.1"/>
    </source>
</evidence>
<proteinExistence type="predicted"/>
<comment type="caution">
    <text evidence="1">The sequence shown here is derived from an EMBL/GenBank/DDBJ whole genome shotgun (WGS) entry which is preliminary data.</text>
</comment>
<keyword evidence="2" id="KW-1185">Reference proteome</keyword>
<reference evidence="1 2" key="1">
    <citation type="submission" date="2023-08" db="EMBL/GenBank/DDBJ databases">
        <title>Draft genome sequence of Janthinobacterium lividum.</title>
        <authorList>
            <person name="Chun B.H."/>
            <person name="Lee Y."/>
        </authorList>
    </citation>
    <scope>NUCLEOTIDE SEQUENCE [LARGE SCALE GENOMIC DNA]</scope>
    <source>
        <strain evidence="1 2">AMJK</strain>
    </source>
</reference>
<dbReference type="RefSeq" id="WP_307778272.1">
    <property type="nucleotide sequence ID" value="NZ_JAVFKP010000001.1"/>
</dbReference>
<name>A0ABU0XMY8_9BURK</name>
<dbReference type="Proteomes" id="UP001237592">
    <property type="component" value="Unassembled WGS sequence"/>
</dbReference>
<sequence>MSSTMPTVHVFACNGRFPGWEALQAYLAPTYTEDGETVPSPFFLETGLTCYEPACVESAMLAAPVPLAQLLDGVSYGDSWLAHACAEAEAQGVLADTSVCVFAPNQLAHPQRSSLHYVGSYRYRMD</sequence>
<accession>A0ABU0XMY8</accession>
<dbReference type="Pfam" id="PF14112">
    <property type="entry name" value="DUF4284"/>
    <property type="match status" value="1"/>
</dbReference>
<dbReference type="InterPro" id="IPR025560">
    <property type="entry name" value="Imm22"/>
</dbReference>
<evidence type="ECO:0000313" key="2">
    <source>
        <dbReference type="Proteomes" id="UP001237592"/>
    </source>
</evidence>
<organism evidence="1 2">
    <name type="scientific">Janthinobacterium lividum</name>
    <dbReference type="NCBI Taxonomy" id="29581"/>
    <lineage>
        <taxon>Bacteria</taxon>
        <taxon>Pseudomonadati</taxon>
        <taxon>Pseudomonadota</taxon>
        <taxon>Betaproteobacteria</taxon>
        <taxon>Burkholderiales</taxon>
        <taxon>Oxalobacteraceae</taxon>
        <taxon>Janthinobacterium</taxon>
    </lineage>
</organism>
<gene>
    <name evidence="1" type="ORF">RB624_03195</name>
</gene>
<protein>
    <submittedName>
        <fullName evidence="1">Immunity 22 family protein</fullName>
    </submittedName>
</protein>